<comment type="similarity">
    <text evidence="6">Belongs to the azoreductase type 1 family.</text>
</comment>
<dbReference type="EC" id="1.6.5.-" evidence="6"/>
<name>A0ABT0RTU7_9SPHN</name>
<gene>
    <name evidence="6" type="primary">azoR</name>
    <name evidence="8" type="ORF">LZ496_06065</name>
</gene>
<sequence>MTILKIDSSISGETSVSRILTRSITDQLAAASPEAAVVERDLVAVPLAHLTERGQDADVLQEFLDADTVVIGAPMYNFSVPSQLKAWIDRIAVAGKTFQYGANGPEGLAGDKRVIVAVSRGGFYEAGNSFEHVEAYLKPFFNFIGIEPEFVRAEGTAVGPEQRDAGLAKGLAEVERLAA</sequence>
<evidence type="ECO:0000256" key="2">
    <source>
        <dbReference type="ARBA" id="ARBA00022643"/>
    </source>
</evidence>
<keyword evidence="4 6" id="KW-0520">NAD</keyword>
<comment type="function">
    <text evidence="6">Also exhibits azoreductase activity. Catalyzes the reductive cleavage of the azo bond in aromatic azo compounds to the corresponding amines.</text>
</comment>
<dbReference type="SUPFAM" id="SSF52218">
    <property type="entry name" value="Flavoproteins"/>
    <property type="match status" value="1"/>
</dbReference>
<feature type="binding site" evidence="6">
    <location>
        <begin position="15"/>
        <end position="17"/>
    </location>
    <ligand>
        <name>FMN</name>
        <dbReference type="ChEBI" id="CHEBI:58210"/>
    </ligand>
</feature>
<dbReference type="PANTHER" id="PTHR43741">
    <property type="entry name" value="FMN-DEPENDENT NADH-AZOREDUCTASE 1"/>
    <property type="match status" value="1"/>
</dbReference>
<evidence type="ECO:0000256" key="1">
    <source>
        <dbReference type="ARBA" id="ARBA00022630"/>
    </source>
</evidence>
<protein>
    <recommendedName>
        <fullName evidence="6">FMN dependent NADH:quinone oxidoreductase</fullName>
        <ecNumber evidence="6">1.6.5.-</ecNumber>
    </recommendedName>
    <alternativeName>
        <fullName evidence="6">Azo-dye reductase</fullName>
    </alternativeName>
    <alternativeName>
        <fullName evidence="6">FMN-dependent NADH-azo compound oxidoreductase</fullName>
    </alternativeName>
    <alternativeName>
        <fullName evidence="6">FMN-dependent NADH-azoreductase</fullName>
        <ecNumber evidence="6">1.7.1.17</ecNumber>
    </alternativeName>
</protein>
<feature type="binding site" evidence="6">
    <location>
        <begin position="119"/>
        <end position="122"/>
    </location>
    <ligand>
        <name>FMN</name>
        <dbReference type="ChEBI" id="CHEBI:58210"/>
    </ligand>
</feature>
<proteinExistence type="inferred from homology"/>
<feature type="domain" description="Flavodoxin-like fold" evidence="7">
    <location>
        <begin position="1"/>
        <end position="176"/>
    </location>
</feature>
<dbReference type="InterPro" id="IPR029039">
    <property type="entry name" value="Flavoprotein-like_sf"/>
</dbReference>
<dbReference type="InterPro" id="IPR050104">
    <property type="entry name" value="FMN-dep_NADH:Q_OxRdtase_AzoR1"/>
</dbReference>
<comment type="subunit">
    <text evidence="6">Homodimer.</text>
</comment>
<feature type="binding site" evidence="6">
    <location>
        <position position="9"/>
    </location>
    <ligand>
        <name>FMN</name>
        <dbReference type="ChEBI" id="CHEBI:58210"/>
    </ligand>
</feature>
<dbReference type="Gene3D" id="3.40.50.360">
    <property type="match status" value="1"/>
</dbReference>
<comment type="cofactor">
    <cofactor evidence="6">
        <name>FMN</name>
        <dbReference type="ChEBI" id="CHEBI:58210"/>
    </cofactor>
    <text evidence="6">Binds 1 FMN per subunit.</text>
</comment>
<keyword evidence="1 6" id="KW-0285">Flavoprotein</keyword>
<dbReference type="InterPro" id="IPR003680">
    <property type="entry name" value="Flavodoxin_fold"/>
</dbReference>
<dbReference type="Pfam" id="PF02525">
    <property type="entry name" value="Flavodoxin_2"/>
    <property type="match status" value="1"/>
</dbReference>
<feature type="binding site" evidence="6">
    <location>
        <begin position="75"/>
        <end position="78"/>
    </location>
    <ligand>
        <name>FMN</name>
        <dbReference type="ChEBI" id="CHEBI:58210"/>
    </ligand>
</feature>
<evidence type="ECO:0000256" key="5">
    <source>
        <dbReference type="ARBA" id="ARBA00048542"/>
    </source>
</evidence>
<keyword evidence="3 6" id="KW-0560">Oxidoreductase</keyword>
<organism evidence="8 9">
    <name type="scientific">Sphingomonas caseinilyticus</name>
    <dbReference type="NCBI Taxonomy" id="2908205"/>
    <lineage>
        <taxon>Bacteria</taxon>
        <taxon>Pseudomonadati</taxon>
        <taxon>Pseudomonadota</taxon>
        <taxon>Alphaproteobacteria</taxon>
        <taxon>Sphingomonadales</taxon>
        <taxon>Sphingomonadaceae</taxon>
        <taxon>Sphingomonas</taxon>
    </lineage>
</organism>
<evidence type="ECO:0000313" key="8">
    <source>
        <dbReference type="EMBL" id="MCL6698346.1"/>
    </source>
</evidence>
<dbReference type="Proteomes" id="UP001203410">
    <property type="component" value="Unassembled WGS sequence"/>
</dbReference>
<dbReference type="EMBL" id="JAMGBA010000001">
    <property type="protein sequence ID" value="MCL6698346.1"/>
    <property type="molecule type" value="Genomic_DNA"/>
</dbReference>
<comment type="catalytic activity">
    <reaction evidence="6">
        <text>2 a quinone + NADH + H(+) = 2 a 1,4-benzosemiquinone + NAD(+)</text>
        <dbReference type="Rhea" id="RHEA:65952"/>
        <dbReference type="ChEBI" id="CHEBI:15378"/>
        <dbReference type="ChEBI" id="CHEBI:57540"/>
        <dbReference type="ChEBI" id="CHEBI:57945"/>
        <dbReference type="ChEBI" id="CHEBI:132124"/>
        <dbReference type="ChEBI" id="CHEBI:134225"/>
    </reaction>
</comment>
<evidence type="ECO:0000313" key="9">
    <source>
        <dbReference type="Proteomes" id="UP001203410"/>
    </source>
</evidence>
<comment type="function">
    <text evidence="6">Quinone reductase that provides resistance to thiol-specific stress caused by electrophilic quinones.</text>
</comment>
<comment type="caution">
    <text evidence="8">The sequence shown here is derived from an EMBL/GenBank/DDBJ whole genome shotgun (WGS) entry which is preliminary data.</text>
</comment>
<dbReference type="RefSeq" id="WP_249903688.1">
    <property type="nucleotide sequence ID" value="NZ_JAMGBA010000001.1"/>
</dbReference>
<evidence type="ECO:0000256" key="3">
    <source>
        <dbReference type="ARBA" id="ARBA00023002"/>
    </source>
</evidence>
<keyword evidence="9" id="KW-1185">Reference proteome</keyword>
<dbReference type="InterPro" id="IPR023048">
    <property type="entry name" value="NADH:quinone_OxRdtase_FMN_depd"/>
</dbReference>
<evidence type="ECO:0000259" key="7">
    <source>
        <dbReference type="Pfam" id="PF02525"/>
    </source>
</evidence>
<accession>A0ABT0RTU7</accession>
<dbReference type="EC" id="1.7.1.17" evidence="6"/>
<dbReference type="HAMAP" id="MF_01216">
    <property type="entry name" value="Azoreductase_type1"/>
    <property type="match status" value="1"/>
</dbReference>
<evidence type="ECO:0000256" key="4">
    <source>
        <dbReference type="ARBA" id="ARBA00023027"/>
    </source>
</evidence>
<reference evidence="8 9" key="1">
    <citation type="submission" date="2022-05" db="EMBL/GenBank/DDBJ databases">
        <authorList>
            <person name="Jo J.-H."/>
            <person name="Im W.-T."/>
        </authorList>
    </citation>
    <scope>NUCLEOTIDE SEQUENCE [LARGE SCALE GENOMIC DNA]</scope>
    <source>
        <strain evidence="8 9">NSE70-1</strain>
    </source>
</reference>
<comment type="catalytic activity">
    <reaction evidence="5">
        <text>N,N-dimethyl-1,4-phenylenediamine + anthranilate + 2 NAD(+) = 2-(4-dimethylaminophenyl)diazenylbenzoate + 2 NADH + 2 H(+)</text>
        <dbReference type="Rhea" id="RHEA:55872"/>
        <dbReference type="ChEBI" id="CHEBI:15378"/>
        <dbReference type="ChEBI" id="CHEBI:15783"/>
        <dbReference type="ChEBI" id="CHEBI:16567"/>
        <dbReference type="ChEBI" id="CHEBI:57540"/>
        <dbReference type="ChEBI" id="CHEBI:57945"/>
        <dbReference type="ChEBI" id="CHEBI:71579"/>
        <dbReference type="EC" id="1.7.1.17"/>
    </reaction>
    <physiologicalReaction direction="right-to-left" evidence="5">
        <dbReference type="Rhea" id="RHEA:55874"/>
    </physiologicalReaction>
</comment>
<dbReference type="PANTHER" id="PTHR43741:SF4">
    <property type="entry name" value="FMN-DEPENDENT NADH:QUINONE OXIDOREDUCTASE"/>
    <property type="match status" value="1"/>
</dbReference>
<keyword evidence="2 6" id="KW-0288">FMN</keyword>
<evidence type="ECO:0000256" key="6">
    <source>
        <dbReference type="HAMAP-Rule" id="MF_01216"/>
    </source>
</evidence>